<dbReference type="InterPro" id="IPR045696">
    <property type="entry name" value="Ubox5_N"/>
</dbReference>
<dbReference type="InterPro" id="IPR039925">
    <property type="entry name" value="RNF37_RING-Ubox"/>
</dbReference>
<name>A0AAN9VLG2_9ORTH</name>
<evidence type="ECO:0000256" key="2">
    <source>
        <dbReference type="ARBA" id="ARBA00022771"/>
    </source>
</evidence>
<dbReference type="InterPro" id="IPR017907">
    <property type="entry name" value="Znf_RING_CS"/>
</dbReference>
<dbReference type="GO" id="GO:0031625">
    <property type="term" value="F:ubiquitin protein ligase binding"/>
    <property type="evidence" value="ECO:0007669"/>
    <property type="project" value="TreeGrafter"/>
</dbReference>
<dbReference type="EMBL" id="JAZDUA010000124">
    <property type="protein sequence ID" value="KAK7867244.1"/>
    <property type="molecule type" value="Genomic_DNA"/>
</dbReference>
<dbReference type="InterPro" id="IPR039847">
    <property type="entry name" value="Ubox5"/>
</dbReference>
<dbReference type="SMART" id="SM00504">
    <property type="entry name" value="Ubox"/>
    <property type="match status" value="1"/>
</dbReference>
<evidence type="ECO:0000313" key="6">
    <source>
        <dbReference type="EMBL" id="KAK7867244.1"/>
    </source>
</evidence>
<dbReference type="GO" id="GO:0000209">
    <property type="term" value="P:protein polyubiquitination"/>
    <property type="evidence" value="ECO:0007669"/>
    <property type="project" value="TreeGrafter"/>
</dbReference>
<dbReference type="Proteomes" id="UP001378592">
    <property type="component" value="Unassembled WGS sequence"/>
</dbReference>
<proteinExistence type="predicted"/>
<reference evidence="6 7" key="1">
    <citation type="submission" date="2024-03" db="EMBL/GenBank/DDBJ databases">
        <title>The genome assembly and annotation of the cricket Gryllus longicercus Weissman &amp; Gray.</title>
        <authorList>
            <person name="Szrajer S."/>
            <person name="Gray D."/>
            <person name="Ylla G."/>
        </authorList>
    </citation>
    <scope>NUCLEOTIDE SEQUENCE [LARGE SCALE GENOMIC DNA]</scope>
    <source>
        <strain evidence="6">DAG 2021-001</strain>
        <tissue evidence="6">Whole body minus gut</tissue>
    </source>
</reference>
<keyword evidence="1" id="KW-0479">Metal-binding</keyword>
<gene>
    <name evidence="6" type="ORF">R5R35_000235</name>
</gene>
<dbReference type="PANTHER" id="PTHR13492">
    <property type="entry name" value="RING FINGER PROTEIN 37"/>
    <property type="match status" value="1"/>
</dbReference>
<feature type="region of interest" description="Disordered" evidence="4">
    <location>
        <begin position="395"/>
        <end position="418"/>
    </location>
</feature>
<evidence type="ECO:0000259" key="5">
    <source>
        <dbReference type="PROSITE" id="PS51698"/>
    </source>
</evidence>
<sequence>MDYFNFCHFCLNPQVSSSAVSAEGHEITNLISNDVSKREKGFMVYRTINPPVDVTFTFMCKINISHIIIWPQVGNQKSSGFQVSTCNKKSSSTHSFVNVGTGFLKNEPGIIFHHAYEPMNSITSNFLRRRLITRQNSLNAVYAVQIKIMKTNQSSVPAILKVEVWGLPSVSCPKEVRMKVLDLWTNKDKKVDIRKEQKKPEECKLRSTAAALVNQDFEIPEDFLDPITCEIMVLPFILPSGKVVDQRTLEKHENHEANWGRRPSDPFTGKLYTDASKPVLAVALKARIDKFLIDHADVDELKKIPRTVGRKFKSSSSIQGNNEVIAKDDSQIEQNLVKTSVKKACEQIVNIGNEQQRLSINKQKGTCEFSEPTSKKLKLESVSSLNESMQNICSSSSSCSVSGSFRNDPVSSESGPKRTHEELLNDSLDAALKSALSGLPSFTNFTCRNQKVEKKCSFCDEKEVLYILPCQHLLCRMCLMKKTNNKDCKCFCNLPFNSADPKRYFS</sequence>
<dbReference type="AlphaFoldDB" id="A0AAN9VLG2"/>
<keyword evidence="7" id="KW-1185">Reference proteome</keyword>
<dbReference type="SUPFAM" id="SSF57850">
    <property type="entry name" value="RING/U-box"/>
    <property type="match status" value="1"/>
</dbReference>
<accession>A0AAN9VLG2</accession>
<organism evidence="6 7">
    <name type="scientific">Gryllus longicercus</name>
    <dbReference type="NCBI Taxonomy" id="2509291"/>
    <lineage>
        <taxon>Eukaryota</taxon>
        <taxon>Metazoa</taxon>
        <taxon>Ecdysozoa</taxon>
        <taxon>Arthropoda</taxon>
        <taxon>Hexapoda</taxon>
        <taxon>Insecta</taxon>
        <taxon>Pterygota</taxon>
        <taxon>Neoptera</taxon>
        <taxon>Polyneoptera</taxon>
        <taxon>Orthoptera</taxon>
        <taxon>Ensifera</taxon>
        <taxon>Gryllidea</taxon>
        <taxon>Grylloidea</taxon>
        <taxon>Gryllidae</taxon>
        <taxon>Gryllinae</taxon>
        <taxon>Gryllus</taxon>
    </lineage>
</organism>
<dbReference type="GO" id="GO:0005634">
    <property type="term" value="C:nucleus"/>
    <property type="evidence" value="ECO:0007669"/>
    <property type="project" value="TreeGrafter"/>
</dbReference>
<keyword evidence="2" id="KW-0863">Zinc-finger</keyword>
<dbReference type="Pfam" id="PF04564">
    <property type="entry name" value="U-box"/>
    <property type="match status" value="1"/>
</dbReference>
<keyword evidence="3" id="KW-0862">Zinc</keyword>
<evidence type="ECO:0000256" key="4">
    <source>
        <dbReference type="SAM" id="MobiDB-lite"/>
    </source>
</evidence>
<feature type="compositionally biased region" description="Low complexity" evidence="4">
    <location>
        <begin position="395"/>
        <end position="404"/>
    </location>
</feature>
<dbReference type="Gene3D" id="3.30.40.10">
    <property type="entry name" value="Zinc/RING finger domain, C3HC4 (zinc finger)"/>
    <property type="match status" value="1"/>
</dbReference>
<evidence type="ECO:0000256" key="3">
    <source>
        <dbReference type="ARBA" id="ARBA00022833"/>
    </source>
</evidence>
<comment type="caution">
    <text evidence="6">The sequence shown here is derived from an EMBL/GenBank/DDBJ whole genome shotgun (WGS) entry which is preliminary data.</text>
</comment>
<evidence type="ECO:0000256" key="1">
    <source>
        <dbReference type="ARBA" id="ARBA00022723"/>
    </source>
</evidence>
<dbReference type="PANTHER" id="PTHR13492:SF2">
    <property type="entry name" value="RING FINGER PROTEIN 37"/>
    <property type="match status" value="1"/>
</dbReference>
<protein>
    <recommendedName>
        <fullName evidence="5">U-box domain-containing protein</fullName>
    </recommendedName>
</protein>
<dbReference type="GO" id="GO:0034450">
    <property type="term" value="F:ubiquitin-ubiquitin ligase activity"/>
    <property type="evidence" value="ECO:0007669"/>
    <property type="project" value="TreeGrafter"/>
</dbReference>
<dbReference type="PROSITE" id="PS51698">
    <property type="entry name" value="U_BOX"/>
    <property type="match status" value="1"/>
</dbReference>
<dbReference type="PROSITE" id="PS00518">
    <property type="entry name" value="ZF_RING_1"/>
    <property type="match status" value="1"/>
</dbReference>
<dbReference type="CDD" id="cd16660">
    <property type="entry name" value="RING-Ubox_RNF37"/>
    <property type="match status" value="1"/>
</dbReference>
<dbReference type="Pfam" id="PF19318">
    <property type="entry name" value="DUF5918"/>
    <property type="match status" value="1"/>
</dbReference>
<dbReference type="GO" id="GO:0008270">
    <property type="term" value="F:zinc ion binding"/>
    <property type="evidence" value="ECO:0007669"/>
    <property type="project" value="UniProtKB-KW"/>
</dbReference>
<dbReference type="InterPro" id="IPR013083">
    <property type="entry name" value="Znf_RING/FYVE/PHD"/>
</dbReference>
<dbReference type="InterPro" id="IPR003613">
    <property type="entry name" value="Ubox_domain"/>
</dbReference>
<feature type="domain" description="U-box" evidence="5">
    <location>
        <begin position="218"/>
        <end position="298"/>
    </location>
</feature>
<evidence type="ECO:0000313" key="7">
    <source>
        <dbReference type="Proteomes" id="UP001378592"/>
    </source>
</evidence>